<dbReference type="AlphaFoldDB" id="A0A1E3RU92"/>
<dbReference type="RefSeq" id="WP_069405633.1">
    <property type="nucleotide sequence ID" value="NZ_JBHRZJ010000002.1"/>
</dbReference>
<gene>
    <name evidence="2" type="ORF">BHQ17_13120</name>
</gene>
<evidence type="ECO:0000313" key="3">
    <source>
        <dbReference type="Proteomes" id="UP000094243"/>
    </source>
</evidence>
<evidence type="ECO:0000256" key="1">
    <source>
        <dbReference type="SAM" id="MobiDB-lite"/>
    </source>
</evidence>
<sequence length="436" mass="47930">MDQASYLWVRASGHVHGIQCTWVYRREVDHDGLRRVHDNLAHGLLGRRVEPSALPFGRHRWVSCHELPGIDVANPVDSRDAVTDWFDERARVPIDPEFGPCWHLGVLPIEGYGTAVTLVASHTVVDGVGTCIALTDAVKGVRRDLRLPPPGARPKRQALVEDFRQTLRGLPEIGDALRATVTVARQNRPTKEGPGGQPSAPKPNRKDNRPAMVPGATIYIDGAEWDTRAESLGGTSNALMAGFAAKLAEKYGRLRGDGLVTLSYPINDRTENDMRANALKGIDFPVDPRPVTSDLRKIRNDFRETINAGLGKFKEQERAFPLTPFVPTIVLRKLPLAAMNADLTVGCSNFGEMDPAVAYVDGSEADYYGMRMVEQNLTANSPEVASGELYVASGRVAGKLFVSFRAYHPNWDNSRQALLEKISATLADFELTAFIE</sequence>
<dbReference type="OrthoDB" id="8183309at2"/>
<organism evidence="2 3">
    <name type="scientific">Mycolicibacterium holsaticum</name>
    <dbReference type="NCBI Taxonomy" id="152142"/>
    <lineage>
        <taxon>Bacteria</taxon>
        <taxon>Bacillati</taxon>
        <taxon>Actinomycetota</taxon>
        <taxon>Actinomycetes</taxon>
        <taxon>Mycobacteriales</taxon>
        <taxon>Mycobacteriaceae</taxon>
        <taxon>Mycolicibacterium</taxon>
    </lineage>
</organism>
<proteinExistence type="predicted"/>
<protein>
    <recommendedName>
        <fullName evidence="4">Diacylglycerol O-acyltransferase</fullName>
    </recommendedName>
</protein>
<evidence type="ECO:0000313" key="2">
    <source>
        <dbReference type="EMBL" id="ODQ93485.1"/>
    </source>
</evidence>
<dbReference type="Gene3D" id="3.30.559.10">
    <property type="entry name" value="Chloramphenicol acetyltransferase-like domain"/>
    <property type="match status" value="1"/>
</dbReference>
<evidence type="ECO:0008006" key="4">
    <source>
        <dbReference type="Google" id="ProtNLM"/>
    </source>
</evidence>
<dbReference type="EMBL" id="MIGZ01000067">
    <property type="protein sequence ID" value="ODQ93485.1"/>
    <property type="molecule type" value="Genomic_DNA"/>
</dbReference>
<keyword evidence="3" id="KW-1185">Reference proteome</keyword>
<reference evidence="3" key="1">
    <citation type="submission" date="2016-09" db="EMBL/GenBank/DDBJ databases">
        <authorList>
            <person name="Greninger A.L."/>
            <person name="Jerome K.R."/>
            <person name="Mcnair B."/>
            <person name="Wallis C."/>
            <person name="Fang F."/>
        </authorList>
    </citation>
    <scope>NUCLEOTIDE SEQUENCE [LARGE SCALE GENOMIC DNA]</scope>
    <source>
        <strain evidence="3">M7</strain>
    </source>
</reference>
<comment type="caution">
    <text evidence="2">The sequence shown here is derived from an EMBL/GenBank/DDBJ whole genome shotgun (WGS) entry which is preliminary data.</text>
</comment>
<feature type="region of interest" description="Disordered" evidence="1">
    <location>
        <begin position="185"/>
        <end position="212"/>
    </location>
</feature>
<dbReference type="Proteomes" id="UP000094243">
    <property type="component" value="Unassembled WGS sequence"/>
</dbReference>
<dbReference type="SUPFAM" id="SSF52777">
    <property type="entry name" value="CoA-dependent acyltransferases"/>
    <property type="match status" value="1"/>
</dbReference>
<name>A0A1E3RU92_9MYCO</name>
<accession>A0A1E3RU92</accession>
<dbReference type="InterPro" id="IPR023213">
    <property type="entry name" value="CAT-like_dom_sf"/>
</dbReference>